<evidence type="ECO:0000313" key="18">
    <source>
        <dbReference type="Proteomes" id="UP000000391"/>
    </source>
</evidence>
<dbReference type="EMBL" id="CP002069">
    <property type="protein sequence ID" value="ADI74764.1"/>
    <property type="molecule type" value="Genomic_DNA"/>
</dbReference>
<dbReference type="GeneID" id="9347593"/>
<dbReference type="FunFam" id="3.30.565.10:FF:000006">
    <property type="entry name" value="Sensor histidine kinase WalK"/>
    <property type="match status" value="1"/>
</dbReference>
<dbReference type="Gene3D" id="3.30.450.20">
    <property type="entry name" value="PAS domain"/>
    <property type="match status" value="1"/>
</dbReference>
<reference evidence="17 18" key="1">
    <citation type="submission" date="2010-06" db="EMBL/GenBank/DDBJ databases">
        <title>Complete sequence chromosome of Methanohalobium evestigatum Z-7303.</title>
        <authorList>
            <consortium name="US DOE Joint Genome Institute"/>
            <person name="Lucas S."/>
            <person name="Copeland A."/>
            <person name="Lapidus A."/>
            <person name="Cheng J.-F."/>
            <person name="Bruce D."/>
            <person name="Goodwin L."/>
            <person name="Pitluck S."/>
            <person name="Saunders E."/>
            <person name="Detter J.C."/>
            <person name="Han C."/>
            <person name="Tapia R."/>
            <person name="Land M."/>
            <person name="Hauser L."/>
            <person name="Kyrpides N."/>
            <person name="Mikhailova N."/>
            <person name="Sieprawska-Lupa M."/>
            <person name="Whitman W.B."/>
            <person name="Anderson I."/>
            <person name="Woyke T."/>
        </authorList>
    </citation>
    <scope>NUCLEOTIDE SEQUENCE [LARGE SCALE GENOMIC DNA]</scope>
    <source>
        <strain evidence="18">ATCC BAA-1072 / DSM 3721 / NBRC 107634 / OCM 161 / Z-7303</strain>
    </source>
</reference>
<keyword evidence="8" id="KW-0547">Nucleotide-binding</keyword>
<keyword evidence="18" id="KW-1185">Reference proteome</keyword>
<dbReference type="GO" id="GO:0005886">
    <property type="term" value="C:plasma membrane"/>
    <property type="evidence" value="ECO:0007669"/>
    <property type="project" value="UniProtKB-SubCell"/>
</dbReference>
<dbReference type="PRINTS" id="PR00344">
    <property type="entry name" value="BCTRLSENSOR"/>
</dbReference>
<keyword evidence="13 14" id="KW-0472">Membrane</keyword>
<keyword evidence="12" id="KW-0902">Two-component regulatory system</keyword>
<evidence type="ECO:0000256" key="8">
    <source>
        <dbReference type="ARBA" id="ARBA00022741"/>
    </source>
</evidence>
<evidence type="ECO:0000256" key="13">
    <source>
        <dbReference type="ARBA" id="ARBA00023136"/>
    </source>
</evidence>
<dbReference type="InterPro" id="IPR003660">
    <property type="entry name" value="HAMP_dom"/>
</dbReference>
<evidence type="ECO:0000256" key="4">
    <source>
        <dbReference type="ARBA" id="ARBA00022475"/>
    </source>
</evidence>
<sequence precursor="true">MKLRDIRLNRKFIAFALILSILPVSLLGLYAYDQTQNYIDSELKEKLQDQVKLEKDYINATFSTAREKVSNNLNTSSDELYSRGIPDIVDNKMVINGYVVNNNSDIVADITNQTGGRVAIFKVKNNRAVEISESIEQNDNINYTETENFASDKVYREVVIKNNTYIDRSKIQGQWYLNAYRPIKDSSDKTIGILCAGIPEKPFINKIKSQMKNIVIGETGYFYVINSDGKVIIHPNLEGENVLNYDFAKEMIAKKEGNIKYIWKGRDKLVGYTYYEQRDWVIASGAFVEEFYAPLHSIRDSLTIVVVAFALMGSVFGIWFSRTITKPVDEMLEAANKVSEGDFDVDIKDTSKDEIGQLSKALNSMIANLRDSNNLKDLFTDILRHDLLNPVTVIKGYSDVLLKMEDDEKKIKTLETIKRNTNKLINMIENASKLTKLNTVEELDFKQLDIKSIFEEVINNYQPTLDEKQMDVDFRAEGEYPARADSFIEDVFSNLLSNAIKYSPEKSKIIIEIHDAGKFWEVTVTDFGEGIADKNKQLIFERFKRAEKGGVKGSGLGLAIVKRIIELHGGELGVRDNPQGKGSVFWVTVEKYQE</sequence>
<keyword evidence="5" id="KW-0597">Phosphoprotein</keyword>
<dbReference type="SMART" id="SM00387">
    <property type="entry name" value="HATPase_c"/>
    <property type="match status" value="1"/>
</dbReference>
<dbReference type="PROSITE" id="PS50109">
    <property type="entry name" value="HIS_KIN"/>
    <property type="match status" value="1"/>
</dbReference>
<dbReference type="PROSITE" id="PS50885">
    <property type="entry name" value="HAMP"/>
    <property type="match status" value="1"/>
</dbReference>
<accession>D7EA93</accession>
<dbReference type="Pfam" id="PF17201">
    <property type="entry name" value="Cache_3-Cache_2"/>
    <property type="match status" value="1"/>
</dbReference>
<dbReference type="EC" id="2.7.13.3" evidence="3"/>
<dbReference type="Pfam" id="PF00512">
    <property type="entry name" value="HisKA"/>
    <property type="match status" value="1"/>
</dbReference>
<dbReference type="SMART" id="SM00388">
    <property type="entry name" value="HisKA"/>
    <property type="match status" value="1"/>
</dbReference>
<dbReference type="GO" id="GO:0005524">
    <property type="term" value="F:ATP binding"/>
    <property type="evidence" value="ECO:0007669"/>
    <property type="project" value="UniProtKB-KW"/>
</dbReference>
<dbReference type="InterPro" id="IPR003661">
    <property type="entry name" value="HisK_dim/P_dom"/>
</dbReference>
<dbReference type="CDD" id="cd06225">
    <property type="entry name" value="HAMP"/>
    <property type="match status" value="1"/>
</dbReference>
<dbReference type="PANTHER" id="PTHR45528:SF1">
    <property type="entry name" value="SENSOR HISTIDINE KINASE CPXA"/>
    <property type="match status" value="1"/>
</dbReference>
<dbReference type="GO" id="GO:0000155">
    <property type="term" value="F:phosphorelay sensor kinase activity"/>
    <property type="evidence" value="ECO:0007669"/>
    <property type="project" value="InterPro"/>
</dbReference>
<evidence type="ECO:0000256" key="11">
    <source>
        <dbReference type="ARBA" id="ARBA00022989"/>
    </source>
</evidence>
<evidence type="ECO:0000256" key="10">
    <source>
        <dbReference type="ARBA" id="ARBA00022840"/>
    </source>
</evidence>
<evidence type="ECO:0000256" key="1">
    <source>
        <dbReference type="ARBA" id="ARBA00000085"/>
    </source>
</evidence>
<proteinExistence type="predicted"/>
<dbReference type="Gene3D" id="6.10.340.10">
    <property type="match status" value="1"/>
</dbReference>
<dbReference type="KEGG" id="mev:Metev_1934"/>
<keyword evidence="11 14" id="KW-1133">Transmembrane helix</keyword>
<evidence type="ECO:0000256" key="6">
    <source>
        <dbReference type="ARBA" id="ARBA00022679"/>
    </source>
</evidence>
<dbReference type="PANTHER" id="PTHR45528">
    <property type="entry name" value="SENSOR HISTIDINE KINASE CPXA"/>
    <property type="match status" value="1"/>
</dbReference>
<dbReference type="SUPFAM" id="SSF47384">
    <property type="entry name" value="Homodimeric domain of signal transducing histidine kinase"/>
    <property type="match status" value="1"/>
</dbReference>
<dbReference type="InterPro" id="IPR029151">
    <property type="entry name" value="Sensor-like_sf"/>
</dbReference>
<dbReference type="SMART" id="SM00304">
    <property type="entry name" value="HAMP"/>
    <property type="match status" value="1"/>
</dbReference>
<dbReference type="InterPro" id="IPR050398">
    <property type="entry name" value="HssS/ArlS-like"/>
</dbReference>
<keyword evidence="7 14" id="KW-0812">Transmembrane</keyword>
<name>D7EA93_METEZ</name>
<keyword evidence="9 17" id="KW-0418">Kinase</keyword>
<evidence type="ECO:0000256" key="3">
    <source>
        <dbReference type="ARBA" id="ARBA00012438"/>
    </source>
</evidence>
<feature type="transmembrane region" description="Helical" evidence="14">
    <location>
        <begin position="12"/>
        <end position="32"/>
    </location>
</feature>
<dbReference type="RefSeq" id="WP_013195329.1">
    <property type="nucleotide sequence ID" value="NC_014253.1"/>
</dbReference>
<dbReference type="CDD" id="cd00075">
    <property type="entry name" value="HATPase"/>
    <property type="match status" value="1"/>
</dbReference>
<dbReference type="SUPFAM" id="SSF55874">
    <property type="entry name" value="ATPase domain of HSP90 chaperone/DNA topoisomerase II/histidine kinase"/>
    <property type="match status" value="1"/>
</dbReference>
<dbReference type="STRING" id="644295.Metev_1934"/>
<dbReference type="AlphaFoldDB" id="D7EA93"/>
<evidence type="ECO:0000259" key="16">
    <source>
        <dbReference type="PROSITE" id="PS50885"/>
    </source>
</evidence>
<comment type="catalytic activity">
    <reaction evidence="1">
        <text>ATP + protein L-histidine = ADP + protein N-phospho-L-histidine.</text>
        <dbReference type="EC" id="2.7.13.3"/>
    </reaction>
</comment>
<dbReference type="SUPFAM" id="SSF158472">
    <property type="entry name" value="HAMP domain-like"/>
    <property type="match status" value="1"/>
</dbReference>
<evidence type="ECO:0000259" key="15">
    <source>
        <dbReference type="PROSITE" id="PS50109"/>
    </source>
</evidence>
<dbReference type="Pfam" id="PF00672">
    <property type="entry name" value="HAMP"/>
    <property type="match status" value="1"/>
</dbReference>
<dbReference type="Gene3D" id="3.30.565.10">
    <property type="entry name" value="Histidine kinase-like ATPase, C-terminal domain"/>
    <property type="match status" value="1"/>
</dbReference>
<evidence type="ECO:0000256" key="2">
    <source>
        <dbReference type="ARBA" id="ARBA00004651"/>
    </source>
</evidence>
<gene>
    <name evidence="17" type="ordered locus">Metev_1934</name>
</gene>
<evidence type="ECO:0000256" key="5">
    <source>
        <dbReference type="ARBA" id="ARBA00022553"/>
    </source>
</evidence>
<feature type="domain" description="HAMP" evidence="16">
    <location>
        <begin position="322"/>
        <end position="374"/>
    </location>
</feature>
<dbReference type="InterPro" id="IPR033462">
    <property type="entry name" value="Cache_3-Cache_2"/>
</dbReference>
<evidence type="ECO:0000256" key="7">
    <source>
        <dbReference type="ARBA" id="ARBA00022692"/>
    </source>
</evidence>
<evidence type="ECO:0000256" key="14">
    <source>
        <dbReference type="SAM" id="Phobius"/>
    </source>
</evidence>
<dbReference type="InterPro" id="IPR036890">
    <property type="entry name" value="HATPase_C_sf"/>
</dbReference>
<evidence type="ECO:0000256" key="12">
    <source>
        <dbReference type="ARBA" id="ARBA00023012"/>
    </source>
</evidence>
<comment type="subcellular location">
    <subcellularLocation>
        <location evidence="2">Cell membrane</location>
        <topology evidence="2">Multi-pass membrane protein</topology>
    </subcellularLocation>
</comment>
<dbReference type="OrthoDB" id="8523at2157"/>
<dbReference type="Pfam" id="PF02518">
    <property type="entry name" value="HATPase_c"/>
    <property type="match status" value="1"/>
</dbReference>
<protein>
    <recommendedName>
        <fullName evidence="3">histidine kinase</fullName>
        <ecNumber evidence="3">2.7.13.3</ecNumber>
    </recommendedName>
</protein>
<feature type="domain" description="Histidine kinase" evidence="15">
    <location>
        <begin position="382"/>
        <end position="593"/>
    </location>
</feature>
<keyword evidence="6" id="KW-0808">Transferase</keyword>
<evidence type="ECO:0000313" key="17">
    <source>
        <dbReference type="EMBL" id="ADI74764.1"/>
    </source>
</evidence>
<dbReference type="InterPro" id="IPR036097">
    <property type="entry name" value="HisK_dim/P_sf"/>
</dbReference>
<dbReference type="Gene3D" id="1.10.287.130">
    <property type="match status" value="1"/>
</dbReference>
<keyword evidence="10" id="KW-0067">ATP-binding</keyword>
<dbReference type="HOGENOM" id="CLU_000445_89_20_2"/>
<dbReference type="InterPro" id="IPR004358">
    <property type="entry name" value="Sig_transdc_His_kin-like_C"/>
</dbReference>
<organism evidence="17 18">
    <name type="scientific">Methanohalobium evestigatum (strain ATCC BAA-1072 / DSM 3721 / NBRC 107634 / OCM 161 / Z-7303)</name>
    <dbReference type="NCBI Taxonomy" id="644295"/>
    <lineage>
        <taxon>Archaea</taxon>
        <taxon>Methanobacteriati</taxon>
        <taxon>Methanobacteriota</taxon>
        <taxon>Stenosarchaea group</taxon>
        <taxon>Methanomicrobia</taxon>
        <taxon>Methanosarcinales</taxon>
        <taxon>Methanosarcinaceae</taxon>
        <taxon>Methanohalobium</taxon>
    </lineage>
</organism>
<dbReference type="InterPro" id="IPR003594">
    <property type="entry name" value="HATPase_dom"/>
</dbReference>
<keyword evidence="4" id="KW-1003">Cell membrane</keyword>
<dbReference type="Proteomes" id="UP000000391">
    <property type="component" value="Chromosome"/>
</dbReference>
<dbReference type="SUPFAM" id="SSF103190">
    <property type="entry name" value="Sensory domain-like"/>
    <property type="match status" value="1"/>
</dbReference>
<evidence type="ECO:0000256" key="9">
    <source>
        <dbReference type="ARBA" id="ARBA00022777"/>
    </source>
</evidence>
<dbReference type="CDD" id="cd12912">
    <property type="entry name" value="PDC2_MCP_like"/>
    <property type="match status" value="1"/>
</dbReference>
<dbReference type="InterPro" id="IPR005467">
    <property type="entry name" value="His_kinase_dom"/>
</dbReference>
<dbReference type="CDD" id="cd00082">
    <property type="entry name" value="HisKA"/>
    <property type="match status" value="1"/>
</dbReference>